<dbReference type="GO" id="GO:0015628">
    <property type="term" value="P:protein secretion by the type II secretion system"/>
    <property type="evidence" value="ECO:0007669"/>
    <property type="project" value="InterPro"/>
</dbReference>
<dbReference type="PROSITE" id="PS00409">
    <property type="entry name" value="PROKAR_NTER_METHYL"/>
    <property type="match status" value="1"/>
</dbReference>
<dbReference type="Proteomes" id="UP000319342">
    <property type="component" value="Chromosome"/>
</dbReference>
<dbReference type="NCBIfam" id="TIGR02532">
    <property type="entry name" value="IV_pilin_GFxxxE"/>
    <property type="match status" value="1"/>
</dbReference>
<proteinExistence type="predicted"/>
<evidence type="ECO:0000256" key="2">
    <source>
        <dbReference type="ARBA" id="ARBA00022481"/>
    </source>
</evidence>
<dbReference type="InterPro" id="IPR000983">
    <property type="entry name" value="Bac_GSPG_pilin"/>
</dbReference>
<dbReference type="Gene3D" id="3.30.700.10">
    <property type="entry name" value="Glycoprotein, Type 4 Pilin"/>
    <property type="match status" value="1"/>
</dbReference>
<dbReference type="Pfam" id="PF07963">
    <property type="entry name" value="N_methyl"/>
    <property type="match status" value="1"/>
</dbReference>
<dbReference type="SUPFAM" id="SSF54523">
    <property type="entry name" value="Pili subunits"/>
    <property type="match status" value="1"/>
</dbReference>
<keyword evidence="2" id="KW-0488">Methylation</keyword>
<dbReference type="GO" id="GO:0015627">
    <property type="term" value="C:type II protein secretion system complex"/>
    <property type="evidence" value="ECO:0007669"/>
    <property type="project" value="InterPro"/>
</dbReference>
<dbReference type="InterPro" id="IPR045584">
    <property type="entry name" value="Pilin-like"/>
</dbReference>
<keyword evidence="4 6" id="KW-1133">Transmembrane helix</keyword>
<evidence type="ECO:0000313" key="7">
    <source>
        <dbReference type="EMBL" id="QDU83885.1"/>
    </source>
</evidence>
<evidence type="ECO:0000313" key="8">
    <source>
        <dbReference type="Proteomes" id="UP000319342"/>
    </source>
</evidence>
<dbReference type="AlphaFoldDB" id="A0A518CXD1"/>
<keyword evidence="8" id="KW-1185">Reference proteome</keyword>
<organism evidence="7 8">
    <name type="scientific">Rohdeia mirabilis</name>
    <dbReference type="NCBI Taxonomy" id="2528008"/>
    <lineage>
        <taxon>Bacteria</taxon>
        <taxon>Pseudomonadati</taxon>
        <taxon>Planctomycetota</taxon>
        <taxon>Planctomycetia</taxon>
        <taxon>Planctomycetia incertae sedis</taxon>
        <taxon>Rohdeia</taxon>
    </lineage>
</organism>
<keyword evidence="3 6" id="KW-0812">Transmembrane</keyword>
<evidence type="ECO:0000256" key="5">
    <source>
        <dbReference type="ARBA" id="ARBA00023136"/>
    </source>
</evidence>
<comment type="subcellular location">
    <subcellularLocation>
        <location evidence="1">Membrane</location>
        <topology evidence="1">Single-pass membrane protein</topology>
    </subcellularLocation>
</comment>
<name>A0A518CXD1_9BACT</name>
<dbReference type="GO" id="GO:0016020">
    <property type="term" value="C:membrane"/>
    <property type="evidence" value="ECO:0007669"/>
    <property type="project" value="UniProtKB-SubCell"/>
</dbReference>
<dbReference type="InterPro" id="IPR012902">
    <property type="entry name" value="N_methyl_site"/>
</dbReference>
<sequence length="212" mass="23370">MSIRPRPAAVRRGGFTLLELLAVMVVLGILVAFLVPNLLSTQETAEIKATEVRLTQIATAIDSFERERGTYPPSSFLPEWGVAPNDLNVGIECLVLSLWSNNWEAGGQLSADDLVNTDGDRSAGAISDLPNSQLLEFVDSWENPIAYIQNSDYGTEHRYLAYDDEGLENPNVVTARRNEATGRYANHAKYQLISAGPDGTFETEDDIYYPSK</sequence>
<gene>
    <name evidence="7" type="primary">epsG_1</name>
    <name evidence="7" type="ORF">Pla163_09860</name>
</gene>
<protein>
    <submittedName>
        <fullName evidence="7">Type II secretion system protein G</fullName>
    </submittedName>
</protein>
<evidence type="ECO:0000256" key="3">
    <source>
        <dbReference type="ARBA" id="ARBA00022692"/>
    </source>
</evidence>
<dbReference type="RefSeq" id="WP_145184400.1">
    <property type="nucleotide sequence ID" value="NZ_CP036290.1"/>
</dbReference>
<dbReference type="OrthoDB" id="282718at2"/>
<keyword evidence="5 6" id="KW-0472">Membrane</keyword>
<feature type="transmembrane region" description="Helical" evidence="6">
    <location>
        <begin position="20"/>
        <end position="39"/>
    </location>
</feature>
<dbReference type="PANTHER" id="PTHR30093">
    <property type="entry name" value="GENERAL SECRETION PATHWAY PROTEIN G"/>
    <property type="match status" value="1"/>
</dbReference>
<evidence type="ECO:0000256" key="6">
    <source>
        <dbReference type="SAM" id="Phobius"/>
    </source>
</evidence>
<dbReference type="PRINTS" id="PR00813">
    <property type="entry name" value="BCTERIALGSPG"/>
</dbReference>
<accession>A0A518CXD1</accession>
<reference evidence="7 8" key="1">
    <citation type="submission" date="2019-02" db="EMBL/GenBank/DDBJ databases">
        <title>Deep-cultivation of Planctomycetes and their phenomic and genomic characterization uncovers novel biology.</title>
        <authorList>
            <person name="Wiegand S."/>
            <person name="Jogler M."/>
            <person name="Boedeker C."/>
            <person name="Pinto D."/>
            <person name="Vollmers J."/>
            <person name="Rivas-Marin E."/>
            <person name="Kohn T."/>
            <person name="Peeters S.H."/>
            <person name="Heuer A."/>
            <person name="Rast P."/>
            <person name="Oberbeckmann S."/>
            <person name="Bunk B."/>
            <person name="Jeske O."/>
            <person name="Meyerdierks A."/>
            <person name="Storesund J.E."/>
            <person name="Kallscheuer N."/>
            <person name="Luecker S."/>
            <person name="Lage O.M."/>
            <person name="Pohl T."/>
            <person name="Merkel B.J."/>
            <person name="Hornburger P."/>
            <person name="Mueller R.-W."/>
            <person name="Bruemmer F."/>
            <person name="Labrenz M."/>
            <person name="Spormann A.M."/>
            <person name="Op den Camp H."/>
            <person name="Overmann J."/>
            <person name="Amann R."/>
            <person name="Jetten M.S.M."/>
            <person name="Mascher T."/>
            <person name="Medema M.H."/>
            <person name="Devos D.P."/>
            <person name="Kaster A.-K."/>
            <person name="Ovreas L."/>
            <person name="Rohde M."/>
            <person name="Galperin M.Y."/>
            <person name="Jogler C."/>
        </authorList>
    </citation>
    <scope>NUCLEOTIDE SEQUENCE [LARGE SCALE GENOMIC DNA]</scope>
    <source>
        <strain evidence="7 8">Pla163</strain>
    </source>
</reference>
<dbReference type="EMBL" id="CP036290">
    <property type="protein sequence ID" value="QDU83885.1"/>
    <property type="molecule type" value="Genomic_DNA"/>
</dbReference>
<evidence type="ECO:0000256" key="1">
    <source>
        <dbReference type="ARBA" id="ARBA00004167"/>
    </source>
</evidence>
<dbReference type="PANTHER" id="PTHR30093:SF44">
    <property type="entry name" value="TYPE II SECRETION SYSTEM CORE PROTEIN G"/>
    <property type="match status" value="1"/>
</dbReference>
<evidence type="ECO:0000256" key="4">
    <source>
        <dbReference type="ARBA" id="ARBA00022989"/>
    </source>
</evidence>